<dbReference type="InterPro" id="IPR038255">
    <property type="entry name" value="PBS_linker_sf"/>
</dbReference>
<dbReference type="RefSeq" id="WP_115616038.1">
    <property type="nucleotide sequence ID" value="NZ_UFVD01000001.1"/>
</dbReference>
<protein>
    <submittedName>
        <fullName evidence="2">Surface layer protein SapB9</fullName>
    </submittedName>
</protein>
<dbReference type="STRING" id="32024.GCA_000788295_01761"/>
<dbReference type="Proteomes" id="UP000254920">
    <property type="component" value="Unassembled WGS sequence"/>
</dbReference>
<keyword evidence="3" id="KW-1185">Reference proteome</keyword>
<evidence type="ECO:0000313" key="2">
    <source>
        <dbReference type="EMBL" id="SUX10782.1"/>
    </source>
</evidence>
<organism evidence="2 3">
    <name type="scientific">Campylobacter sputorum subsp. sputorum</name>
    <dbReference type="NCBI Taxonomy" id="32024"/>
    <lineage>
        <taxon>Bacteria</taxon>
        <taxon>Pseudomonadati</taxon>
        <taxon>Campylobacterota</taxon>
        <taxon>Epsilonproteobacteria</taxon>
        <taxon>Campylobacterales</taxon>
        <taxon>Campylobacteraceae</taxon>
        <taxon>Campylobacter</taxon>
    </lineage>
</organism>
<dbReference type="InterPro" id="IPR011049">
    <property type="entry name" value="Serralysin-like_metalloprot_C"/>
</dbReference>
<name>A0A381DJA6_9BACT</name>
<gene>
    <name evidence="2" type="primary">sapA</name>
    <name evidence="2" type="ORF">NCTC12475_00993</name>
</gene>
<evidence type="ECO:0000259" key="1">
    <source>
        <dbReference type="Pfam" id="PF13946"/>
    </source>
</evidence>
<dbReference type="EMBL" id="UFVD01000001">
    <property type="protein sequence ID" value="SUX10782.1"/>
    <property type="molecule type" value="Genomic_DNA"/>
</dbReference>
<accession>A0A381DJA6</accession>
<dbReference type="InterPro" id="IPR025282">
    <property type="entry name" value="DUF4214"/>
</dbReference>
<feature type="domain" description="DUF4214" evidence="1">
    <location>
        <begin position="55"/>
        <end position="108"/>
    </location>
</feature>
<evidence type="ECO:0000313" key="3">
    <source>
        <dbReference type="Proteomes" id="UP000254920"/>
    </source>
</evidence>
<dbReference type="Pfam" id="PF13946">
    <property type="entry name" value="DUF4214"/>
    <property type="match status" value="1"/>
</dbReference>
<dbReference type="AlphaFoldDB" id="A0A381DJA6"/>
<dbReference type="SUPFAM" id="SSF51120">
    <property type="entry name" value="beta-Roll"/>
    <property type="match status" value="1"/>
</dbReference>
<proteinExistence type="predicted"/>
<dbReference type="OrthoDB" id="480426at2"/>
<dbReference type="Gene3D" id="1.10.3130.20">
    <property type="entry name" value="Phycobilisome linker domain"/>
    <property type="match status" value="1"/>
</dbReference>
<dbReference type="PRINTS" id="PR00313">
    <property type="entry name" value="CABNDNGRPT"/>
</dbReference>
<reference evidence="2 3" key="1">
    <citation type="submission" date="2018-06" db="EMBL/GenBank/DDBJ databases">
        <authorList>
            <consortium name="Pathogen Informatics"/>
            <person name="Doyle S."/>
        </authorList>
    </citation>
    <scope>NUCLEOTIDE SEQUENCE [LARGE SCALE GENOMIC DNA]</scope>
    <source>
        <strain evidence="2 3">NCTC12475</strain>
    </source>
</reference>
<sequence length="903" mass="94809">MAITEAQVAKMYVLALGRNADASGAKYWLDLANKGNFTEEQLLGAVIDTDAAKKEWGDASKSNEAFVDHVYKNILGREPDAEGKAYWVGILSQNGGNKTKTILDMYYSAIVDPKGDQGAKDKAVFEAKVALSQKSIDAGVEFTDPKFEELTKIFQNTTRDNIETQTEAFDKLLKSTIYQLTENDDNVVGASGDDYFSGVAYVGDGFNKSTLNPLDKIDGGEGIDTLNIAYKANNFSSNNVRGLTNDKLAADLIGVENVENLVISSEVGNFNVTDALDGYDKLNITNTGATLLRSTAKDVNVVSGGTTTITTNEATDVTVKSAHDTNVTADKATNINLTTDGDATVGNAHGEGNIVINSKGSATVTAQKAKDVNVTADEAATIVAAAAENVVVNAKEDSMVTAEKATTAKIDLGSNDKELTPTLTVVSDLSLANLSVGAVTLNQLSKLSLDNVKQTEDLTTASKDISLAINKTSEVKLAAVSLEKLSLTGNAAEKGTTLDLNKSVSLTNFDASSLNGDLTLSAKNVADSTIKLGSGNDVLKLDTTAAKQTIDGGEGTDLLVVKSATAEIGKGSLVINNFEGLQISDELNNNVDMAKWEGFNYIELTEGVKADAPHNITNLLSDSTIKISTKAIAAQDLTLEAKDADKSTSDVINLILDPQSTADGLNLSANTVKLQNIETLNLTSLEDSAKSPDAKNQFKVSADANLETLNVKGNEDTVLTFANEATGLKTIDASALTGKLTADISAARFQATTLKGGSGDDSLKFNSNSKNLVITGGDGNDTFEVTGDAFENANTKTTTDIAKIADFEKGDKIKIGALEEGKVAKYDVDGNIDFNENFNKAVAAANTSISKAAYFTYKDVNTGSTDTYVVHSLDGSSGTAVKLAGTIDLANATVDAGSDTITL</sequence>